<name>A0A517NQP9_9BACT</name>
<evidence type="ECO:0000256" key="1">
    <source>
        <dbReference type="SAM" id="Phobius"/>
    </source>
</evidence>
<reference evidence="2 3" key="1">
    <citation type="submission" date="2019-02" db="EMBL/GenBank/DDBJ databases">
        <title>Deep-cultivation of Planctomycetes and their phenomic and genomic characterization uncovers novel biology.</title>
        <authorList>
            <person name="Wiegand S."/>
            <person name="Jogler M."/>
            <person name="Boedeker C."/>
            <person name="Pinto D."/>
            <person name="Vollmers J."/>
            <person name="Rivas-Marin E."/>
            <person name="Kohn T."/>
            <person name="Peeters S.H."/>
            <person name="Heuer A."/>
            <person name="Rast P."/>
            <person name="Oberbeckmann S."/>
            <person name="Bunk B."/>
            <person name="Jeske O."/>
            <person name="Meyerdierks A."/>
            <person name="Storesund J.E."/>
            <person name="Kallscheuer N."/>
            <person name="Luecker S."/>
            <person name="Lage O.M."/>
            <person name="Pohl T."/>
            <person name="Merkel B.J."/>
            <person name="Hornburger P."/>
            <person name="Mueller R.-W."/>
            <person name="Bruemmer F."/>
            <person name="Labrenz M."/>
            <person name="Spormann A.M."/>
            <person name="Op den Camp H."/>
            <person name="Overmann J."/>
            <person name="Amann R."/>
            <person name="Jetten M.S.M."/>
            <person name="Mascher T."/>
            <person name="Medema M.H."/>
            <person name="Devos D.P."/>
            <person name="Kaster A.-K."/>
            <person name="Ovreas L."/>
            <person name="Rohde M."/>
            <person name="Galperin M.Y."/>
            <person name="Jogler C."/>
        </authorList>
    </citation>
    <scope>NUCLEOTIDE SEQUENCE [LARGE SCALE GENOMIC DNA]</scope>
    <source>
        <strain evidence="2 3">K23_9</strain>
    </source>
</reference>
<keyword evidence="1" id="KW-0812">Transmembrane</keyword>
<dbReference type="AlphaFoldDB" id="A0A517NQP9"/>
<evidence type="ECO:0000313" key="3">
    <source>
        <dbReference type="Proteomes" id="UP000319817"/>
    </source>
</evidence>
<evidence type="ECO:0000313" key="2">
    <source>
        <dbReference type="EMBL" id="QDT09442.1"/>
    </source>
</evidence>
<keyword evidence="1" id="KW-1133">Transmembrane helix</keyword>
<keyword evidence="1" id="KW-0472">Membrane</keyword>
<proteinExistence type="predicted"/>
<accession>A0A517NQP9</accession>
<evidence type="ECO:0008006" key="4">
    <source>
        <dbReference type="Google" id="ProtNLM"/>
    </source>
</evidence>
<dbReference type="EMBL" id="CP036526">
    <property type="protein sequence ID" value="QDT09442.1"/>
    <property type="molecule type" value="Genomic_DNA"/>
</dbReference>
<feature type="transmembrane region" description="Helical" evidence="1">
    <location>
        <begin position="16"/>
        <end position="35"/>
    </location>
</feature>
<dbReference type="OrthoDB" id="7190782at2"/>
<sequence length="160" mass="18060">MPLPEEMTLHPSPKKWAFVFGVGILFCCGGVLLVIQQPGLMSWLVLAFFGLVAAVGLAMILSRRAHLTLHADRFEQSVLGRRFRYQWNEVSEFFVWKHQYNSLVCFDVAKDKSVLGRMNRGLSGASGSLSDTFGIDAEDLAELMNRFRDRSLMRSGDKPF</sequence>
<protein>
    <recommendedName>
        <fullName evidence="4">PH domain-containing protein</fullName>
    </recommendedName>
</protein>
<dbReference type="RefSeq" id="WP_145416999.1">
    <property type="nucleotide sequence ID" value="NZ_CP036526.1"/>
</dbReference>
<dbReference type="Proteomes" id="UP000319817">
    <property type="component" value="Chromosome"/>
</dbReference>
<gene>
    <name evidence="2" type="ORF">K239x_13880</name>
</gene>
<organism evidence="2 3">
    <name type="scientific">Stieleria marina</name>
    <dbReference type="NCBI Taxonomy" id="1930275"/>
    <lineage>
        <taxon>Bacteria</taxon>
        <taxon>Pseudomonadati</taxon>
        <taxon>Planctomycetota</taxon>
        <taxon>Planctomycetia</taxon>
        <taxon>Pirellulales</taxon>
        <taxon>Pirellulaceae</taxon>
        <taxon>Stieleria</taxon>
    </lineage>
</organism>
<keyword evidence="3" id="KW-1185">Reference proteome</keyword>
<feature type="transmembrane region" description="Helical" evidence="1">
    <location>
        <begin position="41"/>
        <end position="61"/>
    </location>
</feature>